<protein>
    <submittedName>
        <fullName evidence="1">Ferredoxin</fullName>
    </submittedName>
</protein>
<dbReference type="EMBL" id="CP000360">
    <property type="protein sequence ID" value="ABF39591.1"/>
    <property type="molecule type" value="Genomic_DNA"/>
</dbReference>
<dbReference type="RefSeq" id="WP_011521393.1">
    <property type="nucleotide sequence ID" value="NC_008009.1"/>
</dbReference>
<organism evidence="1 2">
    <name type="scientific">Koribacter versatilis (strain Ellin345)</name>
    <dbReference type="NCBI Taxonomy" id="204669"/>
    <lineage>
        <taxon>Bacteria</taxon>
        <taxon>Pseudomonadati</taxon>
        <taxon>Acidobacteriota</taxon>
        <taxon>Terriglobia</taxon>
        <taxon>Terriglobales</taxon>
        <taxon>Candidatus Korobacteraceae</taxon>
        <taxon>Candidatus Korobacter</taxon>
    </lineage>
</organism>
<dbReference type="STRING" id="204669.Acid345_0586"/>
<evidence type="ECO:0000313" key="1">
    <source>
        <dbReference type="EMBL" id="ABF39591.1"/>
    </source>
</evidence>
<dbReference type="AlphaFoldDB" id="Q1IU59"/>
<accession>Q1IU59</accession>
<dbReference type="CDD" id="cd00207">
    <property type="entry name" value="fer2"/>
    <property type="match status" value="1"/>
</dbReference>
<proteinExistence type="predicted"/>
<dbReference type="InterPro" id="IPR036010">
    <property type="entry name" value="2Fe-2S_ferredoxin-like_sf"/>
</dbReference>
<dbReference type="OrthoDB" id="9794954at2"/>
<dbReference type="GO" id="GO:0051536">
    <property type="term" value="F:iron-sulfur cluster binding"/>
    <property type="evidence" value="ECO:0007669"/>
    <property type="project" value="InterPro"/>
</dbReference>
<dbReference type="HOGENOM" id="CLU_2206570_0_0_0"/>
<name>Q1IU59_KORVE</name>
<dbReference type="InterPro" id="IPR001041">
    <property type="entry name" value="2Fe-2S_ferredoxin-type"/>
</dbReference>
<dbReference type="Gene3D" id="3.10.20.740">
    <property type="match status" value="1"/>
</dbReference>
<dbReference type="Proteomes" id="UP000002432">
    <property type="component" value="Chromosome"/>
</dbReference>
<evidence type="ECO:0000313" key="2">
    <source>
        <dbReference type="Proteomes" id="UP000002432"/>
    </source>
</evidence>
<reference evidence="1 2" key="1">
    <citation type="journal article" date="2009" name="Appl. Environ. Microbiol.">
        <title>Three genomes from the phylum Acidobacteria provide insight into the lifestyles of these microorganisms in soils.</title>
        <authorList>
            <person name="Ward N.L."/>
            <person name="Challacombe J.F."/>
            <person name="Janssen P.H."/>
            <person name="Henrissat B."/>
            <person name="Coutinho P.M."/>
            <person name="Wu M."/>
            <person name="Xie G."/>
            <person name="Haft D.H."/>
            <person name="Sait M."/>
            <person name="Badger J."/>
            <person name="Barabote R.D."/>
            <person name="Bradley B."/>
            <person name="Brettin T.S."/>
            <person name="Brinkac L.M."/>
            <person name="Bruce D."/>
            <person name="Creasy T."/>
            <person name="Daugherty S.C."/>
            <person name="Davidsen T.M."/>
            <person name="DeBoy R.T."/>
            <person name="Detter J.C."/>
            <person name="Dodson R.J."/>
            <person name="Durkin A.S."/>
            <person name="Ganapathy A."/>
            <person name="Gwinn-Giglio M."/>
            <person name="Han C.S."/>
            <person name="Khouri H."/>
            <person name="Kiss H."/>
            <person name="Kothari S.P."/>
            <person name="Madupu R."/>
            <person name="Nelson K.E."/>
            <person name="Nelson W.C."/>
            <person name="Paulsen I."/>
            <person name="Penn K."/>
            <person name="Ren Q."/>
            <person name="Rosovitz M.J."/>
            <person name="Selengut J.D."/>
            <person name="Shrivastava S."/>
            <person name="Sullivan S.A."/>
            <person name="Tapia R."/>
            <person name="Thompson L.S."/>
            <person name="Watkins K.L."/>
            <person name="Yang Q."/>
            <person name="Yu C."/>
            <person name="Zafar N."/>
            <person name="Zhou L."/>
            <person name="Kuske C.R."/>
        </authorList>
    </citation>
    <scope>NUCLEOTIDE SEQUENCE [LARGE SCALE GENOMIC DNA]</scope>
    <source>
        <strain evidence="1 2">Ellin345</strain>
    </source>
</reference>
<dbReference type="Pfam" id="PF13510">
    <property type="entry name" value="Fer2_4"/>
    <property type="match status" value="1"/>
</dbReference>
<sequence>MSSPGPLYRPFDRLVHIEISGRVFEVPENNTLLRALQYLSPEDVAMGRFCWNEDCQYCRVSYDTGEGTAKRAALACKVGVQDGMRLQELSLELRYCLRALKLPSVTE</sequence>
<dbReference type="SUPFAM" id="SSF54292">
    <property type="entry name" value="2Fe-2S ferredoxin-like"/>
    <property type="match status" value="1"/>
</dbReference>
<gene>
    <name evidence="1" type="ordered locus">Acid345_0586</name>
</gene>
<dbReference type="EnsemblBacteria" id="ABF39591">
    <property type="protein sequence ID" value="ABF39591"/>
    <property type="gene ID" value="Acid345_0586"/>
</dbReference>
<dbReference type="KEGG" id="aba:Acid345_0586"/>
<keyword evidence="2" id="KW-1185">Reference proteome</keyword>